<protein>
    <recommendedName>
        <fullName evidence="4">DUF4023 domain-containing protein</fullName>
    </recommendedName>
</protein>
<gene>
    <name evidence="2" type="ORF">PAECIP111802_01108</name>
</gene>
<organism evidence="2 3">
    <name type="scientific">Paenibacillus allorhizosphaerae</name>
    <dbReference type="NCBI Taxonomy" id="2849866"/>
    <lineage>
        <taxon>Bacteria</taxon>
        <taxon>Bacillati</taxon>
        <taxon>Bacillota</taxon>
        <taxon>Bacilli</taxon>
        <taxon>Bacillales</taxon>
        <taxon>Paenibacillaceae</taxon>
        <taxon>Paenibacillus</taxon>
    </lineage>
</organism>
<sequence length="44" mass="4948">MAKGKSMKQKMQSMAAEANNAAESKAFTRPTYHKDKHEPNRPSI</sequence>
<evidence type="ECO:0000313" key="2">
    <source>
        <dbReference type="EMBL" id="CAG7624868.1"/>
    </source>
</evidence>
<feature type="compositionally biased region" description="Low complexity" evidence="1">
    <location>
        <begin position="9"/>
        <end position="23"/>
    </location>
</feature>
<dbReference type="Proteomes" id="UP000730618">
    <property type="component" value="Unassembled WGS sequence"/>
</dbReference>
<name>A0ABM8VD16_9BACL</name>
<reference evidence="2 3" key="1">
    <citation type="submission" date="2021-06" db="EMBL/GenBank/DDBJ databases">
        <authorList>
            <person name="Criscuolo A."/>
        </authorList>
    </citation>
    <scope>NUCLEOTIDE SEQUENCE [LARGE SCALE GENOMIC DNA]</scope>
    <source>
        <strain evidence="3">CIP 111802</strain>
    </source>
</reference>
<accession>A0ABM8VD16</accession>
<keyword evidence="3" id="KW-1185">Reference proteome</keyword>
<evidence type="ECO:0000313" key="3">
    <source>
        <dbReference type="Proteomes" id="UP000730618"/>
    </source>
</evidence>
<proteinExistence type="predicted"/>
<dbReference type="RefSeq" id="WP_268966807.1">
    <property type="nucleotide sequence ID" value="NZ_CAJVCE010000002.1"/>
</dbReference>
<evidence type="ECO:0008006" key="4">
    <source>
        <dbReference type="Google" id="ProtNLM"/>
    </source>
</evidence>
<feature type="compositionally biased region" description="Basic and acidic residues" evidence="1">
    <location>
        <begin position="32"/>
        <end position="44"/>
    </location>
</feature>
<feature type="region of interest" description="Disordered" evidence="1">
    <location>
        <begin position="1"/>
        <end position="44"/>
    </location>
</feature>
<dbReference type="EMBL" id="CAJVCE010000002">
    <property type="protein sequence ID" value="CAG7624868.1"/>
    <property type="molecule type" value="Genomic_DNA"/>
</dbReference>
<comment type="caution">
    <text evidence="2">The sequence shown here is derived from an EMBL/GenBank/DDBJ whole genome shotgun (WGS) entry which is preliminary data.</text>
</comment>
<evidence type="ECO:0000256" key="1">
    <source>
        <dbReference type="SAM" id="MobiDB-lite"/>
    </source>
</evidence>